<organism evidence="3 4">
    <name type="scientific">Fistulifera solaris</name>
    <name type="common">Oleaginous diatom</name>
    <dbReference type="NCBI Taxonomy" id="1519565"/>
    <lineage>
        <taxon>Eukaryota</taxon>
        <taxon>Sar</taxon>
        <taxon>Stramenopiles</taxon>
        <taxon>Ochrophyta</taxon>
        <taxon>Bacillariophyta</taxon>
        <taxon>Bacillariophyceae</taxon>
        <taxon>Bacillariophycidae</taxon>
        <taxon>Naviculales</taxon>
        <taxon>Naviculaceae</taxon>
        <taxon>Fistulifera</taxon>
    </lineage>
</organism>
<name>A0A1Z5K0A3_FISSO</name>
<keyword evidence="4" id="KW-1185">Reference proteome</keyword>
<dbReference type="EMBL" id="BDSP01000136">
    <property type="protein sequence ID" value="GAX19421.1"/>
    <property type="molecule type" value="Genomic_DNA"/>
</dbReference>
<dbReference type="InParanoid" id="A0A1Z5K0A3"/>
<dbReference type="InterPro" id="IPR013103">
    <property type="entry name" value="RVT_2"/>
</dbReference>
<feature type="compositionally biased region" description="Basic and acidic residues" evidence="1">
    <location>
        <begin position="962"/>
        <end position="974"/>
    </location>
</feature>
<evidence type="ECO:0000256" key="1">
    <source>
        <dbReference type="SAM" id="MobiDB-lite"/>
    </source>
</evidence>
<feature type="domain" description="Reverse transcriptase Ty1/copia-type" evidence="2">
    <location>
        <begin position="1147"/>
        <end position="1375"/>
    </location>
</feature>
<feature type="region of interest" description="Disordered" evidence="1">
    <location>
        <begin position="896"/>
        <end position="1011"/>
    </location>
</feature>
<dbReference type="Pfam" id="PF07727">
    <property type="entry name" value="RVT_2"/>
    <property type="match status" value="1"/>
</dbReference>
<evidence type="ECO:0000313" key="3">
    <source>
        <dbReference type="EMBL" id="GAX19421.1"/>
    </source>
</evidence>
<sequence length="1502" mass="168282">MSSDSGGTKKPDRVESAGGAENMQGQGRRNRNRNRTPRSGEPFIGKVEDLKGVIYDVVAGKETFTETTKQIALYVSREFPDAGEYRVGMVELRLEELVRPEPPADRNDPVALELWKDEKDAVRKKMEKRERASGQVFSTVMDQCSPALINRLEAHTDWTRIHREGDVIELLKLIRSSMTLGQTRQYDYHSWVTVEGKLRECKQTKYMSNHEYYEKFKECVANAERLGTEVGYSERRVQQELDESAADGGNPTEEELSAAKKKVKESFLAVMFLVNSDQRRYGELLRNIENDYTLGTQKYPSTLSAAYDCLMNYKVVPIERGRDEGGGLAFYNNGQEGRGGRAGRGQGGRDSNGGRGRGRGRGGGRGDGDTNNSSGGKVSENGDEEADHSQYLLDQADNNNDEVAAYTIDYVDRLETCLQVLGHNGMQAETLLLDSCSTVCLISNGRLLHDIHDVDQPMRVRCNAGVRATSKMGYLGSFPEPVWYDPGGIANILSLFVVQKYYHVTFDSSKDNSFKVHLANASLCFQPTAKGLYAMDKNASDKYDWAMVTTVQQKMSGYSARAYNAAVRARTIQNIMMYPSDRQLEEIVDHNLIKNLDVTRSDIQAANDIFGPNVGSLYGKTVRKASPRVQSMANGIPADIQSKCKNIVLGIDILFVNKVPFFITTSRDLHFGTVEDLNNRQIPTVSAALEQVVKLYERRGLKVVTINADREFAPLETDFPKVTFNFASADEHVPEIERYIRTVKDRVRSRYNTLPFTRIPRLMLVRLVANAVFWLNAFPHKDGVSTTLSPRYLLTGQHLDASKHVRCEFGSYVQTHEKHTSDMQPRTTGAICLGPTGNEQGGHYFLSLSTGERLHRQYWTPMTMPNDVIARVSQLGAKQKMPKTLTFANRFGLELPDYPDDADDDHDSSYSPSDDDDSSVDTSFSHDSDSDPDDPLVGPPALAGVSPAHRIDNRNVEPFNDGMDHPNDVPHDAENNSIGSTGPGDDESNSVGSDTHEDSVETTGVEDSVENAGVGDYVENAGVEEMEDTPSESDQIAAEMDTRYGPRNHGINLRPRKPRSYDHLHAYLADQDPVLLQECVQSVMDSLFMTEQLPLNRGLKLFGKDGADSVVNELRQLDRMDAIIPRDRKSLSREQLKRALRYLMYLKQKRCGRIKARGCADGRPQRLYKSKEETSSPTVVTESVFLTALVAALERRKSMTLDIPGAFMHSKMDELIHMKLEGPMAELLARVNPGKYRKYIVTENGRPVVYVELAKALYGTLQAAFLFYKNISSFLVDELGFTINPYDSCVANKTIDGKQCTICWHVDDLMITHVDQKVLDDIAEKFNNKYGSPEAPVTATRGEVHDYLGMTLDFSEDGKVQFRMDDYVENLLNEAPSDFEGTSVTPATANLFTVNDQAEKLPPEKAELFHRFTAKLLYLCKRVRIDIQTAVAFLTTRVKQPDVDDWKKLARCIRYLRADPKLPLTLEMADCCKIEWWIDASFAVHRDMRSHTGLTMSLGKGG</sequence>
<accession>A0A1Z5K0A3</accession>
<evidence type="ECO:0000313" key="4">
    <source>
        <dbReference type="Proteomes" id="UP000198406"/>
    </source>
</evidence>
<dbReference type="OrthoDB" id="44654at2759"/>
<feature type="region of interest" description="Disordered" evidence="1">
    <location>
        <begin position="327"/>
        <end position="386"/>
    </location>
</feature>
<reference evidence="3 4" key="1">
    <citation type="journal article" date="2015" name="Plant Cell">
        <title>Oil accumulation by the oleaginous diatom Fistulifera solaris as revealed by the genome and transcriptome.</title>
        <authorList>
            <person name="Tanaka T."/>
            <person name="Maeda Y."/>
            <person name="Veluchamy A."/>
            <person name="Tanaka M."/>
            <person name="Abida H."/>
            <person name="Marechal E."/>
            <person name="Bowler C."/>
            <person name="Muto M."/>
            <person name="Sunaga Y."/>
            <person name="Tanaka M."/>
            <person name="Yoshino T."/>
            <person name="Taniguchi T."/>
            <person name="Fukuda Y."/>
            <person name="Nemoto M."/>
            <person name="Matsumoto M."/>
            <person name="Wong P.S."/>
            <person name="Aburatani S."/>
            <person name="Fujibuchi W."/>
        </authorList>
    </citation>
    <scope>NUCLEOTIDE SEQUENCE [LARGE SCALE GENOMIC DNA]</scope>
    <source>
        <strain evidence="3 4">JPCC DA0580</strain>
    </source>
</reference>
<comment type="caution">
    <text evidence="3">The sequence shown here is derived from an EMBL/GenBank/DDBJ whole genome shotgun (WGS) entry which is preliminary data.</text>
</comment>
<protein>
    <recommendedName>
        <fullName evidence="2">Reverse transcriptase Ty1/copia-type domain-containing protein</fullName>
    </recommendedName>
</protein>
<proteinExistence type="predicted"/>
<gene>
    <name evidence="3" type="ORF">FisN_4Lu403</name>
</gene>
<feature type="region of interest" description="Disordered" evidence="1">
    <location>
        <begin position="1"/>
        <end position="43"/>
    </location>
</feature>
<feature type="compositionally biased region" description="Gly residues" evidence="1">
    <location>
        <begin position="336"/>
        <end position="355"/>
    </location>
</feature>
<dbReference type="Proteomes" id="UP000198406">
    <property type="component" value="Unassembled WGS sequence"/>
</dbReference>
<feature type="compositionally biased region" description="Acidic residues" evidence="1">
    <location>
        <begin position="897"/>
        <end position="906"/>
    </location>
</feature>
<evidence type="ECO:0000259" key="2">
    <source>
        <dbReference type="Pfam" id="PF07727"/>
    </source>
</evidence>